<evidence type="ECO:0000256" key="1">
    <source>
        <dbReference type="SAM" id="Phobius"/>
    </source>
</evidence>
<dbReference type="EMBL" id="LQBK01000019">
    <property type="protein sequence ID" value="KUG57075.1"/>
    <property type="molecule type" value="Genomic_DNA"/>
</dbReference>
<dbReference type="Proteomes" id="UP000053512">
    <property type="component" value="Unassembled WGS sequence"/>
</dbReference>
<gene>
    <name evidence="2" type="ORF">AVL61_16920</name>
</gene>
<protein>
    <submittedName>
        <fullName evidence="2">Uncharacterized protein</fullName>
    </submittedName>
</protein>
<comment type="caution">
    <text evidence="2">The sequence shown here is derived from an EMBL/GenBank/DDBJ whole genome shotgun (WGS) entry which is preliminary data.</text>
</comment>
<reference evidence="3" key="1">
    <citation type="submission" date="2015-12" db="EMBL/GenBank/DDBJ databases">
        <authorList>
            <person name="Nair G.R."/>
            <person name="Kaur G."/>
            <person name="Mayilraj S."/>
        </authorList>
    </citation>
    <scope>NUCLEOTIDE SEQUENCE [LARGE SCALE GENOMIC DNA]</scope>
    <source>
        <strain evidence="3">CD08_4</strain>
    </source>
</reference>
<evidence type="ECO:0000313" key="3">
    <source>
        <dbReference type="Proteomes" id="UP000053512"/>
    </source>
</evidence>
<keyword evidence="1" id="KW-0472">Membrane</keyword>
<proteinExistence type="predicted"/>
<keyword evidence="1" id="KW-0812">Transmembrane</keyword>
<dbReference type="AlphaFoldDB" id="A0A0W8IAW2"/>
<sequence>MQLFRIGLGLLLAALLGMLFGIWNFGFSLFMHAEDLGVTSDPELVDQLIGIPPQTKSLVIAAVIGAGLCVLLLVGSFVYPRRSRHHPS</sequence>
<accession>A0A0W8IAW2</accession>
<keyword evidence="1" id="KW-1133">Transmembrane helix</keyword>
<name>A0A0W8IAW2_KOCRO</name>
<organism evidence="2 3">
    <name type="scientific">Kocuria rosea subsp. polaris</name>
    <dbReference type="NCBI Taxonomy" id="136273"/>
    <lineage>
        <taxon>Bacteria</taxon>
        <taxon>Bacillati</taxon>
        <taxon>Actinomycetota</taxon>
        <taxon>Actinomycetes</taxon>
        <taxon>Micrococcales</taxon>
        <taxon>Micrococcaceae</taxon>
        <taxon>Kocuria</taxon>
    </lineage>
</organism>
<evidence type="ECO:0000313" key="2">
    <source>
        <dbReference type="EMBL" id="KUG57075.1"/>
    </source>
</evidence>
<feature type="transmembrane region" description="Helical" evidence="1">
    <location>
        <begin position="58"/>
        <end position="79"/>
    </location>
</feature>
<dbReference type="RefSeq" id="WP_058874187.1">
    <property type="nucleotide sequence ID" value="NZ_LQBK01000019.1"/>
</dbReference>